<dbReference type="InterPro" id="IPR036412">
    <property type="entry name" value="HAD-like_sf"/>
</dbReference>
<comment type="caution">
    <text evidence="2">The sequence shown here is derived from an EMBL/GenBank/DDBJ whole genome shotgun (WGS) entry which is preliminary data.</text>
</comment>
<dbReference type="EMBL" id="JACIGO010000006">
    <property type="protein sequence ID" value="MBB4292586.1"/>
    <property type="molecule type" value="Genomic_DNA"/>
</dbReference>
<sequence>MSKSLPEFKYMTFDVVGTLIDFESGLKACLAEIASEAGGTVSGEQALSLYRAARYSEDADLFPDDLVRVYLAIAPKLGLPVDQKYGERLRDSAKSWKGFADSAAALASLAKDYRLVAMTNARRWAFDFFEKELGDPFYATFTADDTGTEKPDPAFFEKVFDYVGSEGHSKEDILHVAQSQYHDIGISRKLGLTNCWVERRHAEKGYGGTIEPAEFTKPDYHFTSMAGLADAVAAARA</sequence>
<evidence type="ECO:0000256" key="1">
    <source>
        <dbReference type="ARBA" id="ARBA00022801"/>
    </source>
</evidence>
<dbReference type="InterPro" id="IPR023214">
    <property type="entry name" value="HAD_sf"/>
</dbReference>
<accession>A0AAE2SY42</accession>
<dbReference type="InterPro" id="IPR051540">
    <property type="entry name" value="S-2-haloacid_dehalogenase"/>
</dbReference>
<reference evidence="2 3" key="1">
    <citation type="submission" date="2020-08" db="EMBL/GenBank/DDBJ databases">
        <title>Genomic Encyclopedia of Type Strains, Phase IV (KMG-V): Genome sequencing to study the core and pangenomes of soil and plant-associated prokaryotes.</title>
        <authorList>
            <person name="Whitman W."/>
        </authorList>
    </citation>
    <scope>NUCLEOTIDE SEQUENCE [LARGE SCALE GENOMIC DNA]</scope>
    <source>
        <strain evidence="2 3">SEMIA 415</strain>
    </source>
</reference>
<gene>
    <name evidence="2" type="ORF">GGE16_004665</name>
</gene>
<dbReference type="SUPFAM" id="SSF56784">
    <property type="entry name" value="HAD-like"/>
    <property type="match status" value="1"/>
</dbReference>
<dbReference type="NCBIfam" id="TIGR01493">
    <property type="entry name" value="HAD-SF-IA-v2"/>
    <property type="match status" value="1"/>
</dbReference>
<dbReference type="SFLD" id="SFLDS00003">
    <property type="entry name" value="Haloacid_Dehalogenase"/>
    <property type="match status" value="1"/>
</dbReference>
<dbReference type="Gene3D" id="1.10.150.750">
    <property type="match status" value="1"/>
</dbReference>
<dbReference type="PANTHER" id="PTHR43316">
    <property type="entry name" value="HYDROLASE, HALOACID DELAHOGENASE-RELATED"/>
    <property type="match status" value="1"/>
</dbReference>
<dbReference type="Gene3D" id="3.40.50.1000">
    <property type="entry name" value="HAD superfamily/HAD-like"/>
    <property type="match status" value="1"/>
</dbReference>
<evidence type="ECO:0000313" key="2">
    <source>
        <dbReference type="EMBL" id="MBB4292586.1"/>
    </source>
</evidence>
<keyword evidence="1 2" id="KW-0378">Hydrolase</keyword>
<name>A0AAE2SY42_RHILE</name>
<proteinExistence type="predicted"/>
<dbReference type="NCBIfam" id="TIGR01549">
    <property type="entry name" value="HAD-SF-IA-v1"/>
    <property type="match status" value="1"/>
</dbReference>
<evidence type="ECO:0000313" key="3">
    <source>
        <dbReference type="Proteomes" id="UP000538507"/>
    </source>
</evidence>
<dbReference type="SFLD" id="SFLDG01129">
    <property type="entry name" value="C1.5:_HAD__Beta-PGM__Phosphata"/>
    <property type="match status" value="1"/>
</dbReference>
<dbReference type="GO" id="GO:0016787">
    <property type="term" value="F:hydrolase activity"/>
    <property type="evidence" value="ECO:0007669"/>
    <property type="project" value="UniProtKB-KW"/>
</dbReference>
<dbReference type="RefSeq" id="WP_183609289.1">
    <property type="nucleotide sequence ID" value="NZ_JACHAZ010000005.1"/>
</dbReference>
<dbReference type="PANTHER" id="PTHR43316:SF3">
    <property type="entry name" value="HALOACID DEHALOGENASE, TYPE II (AFU_ORTHOLOGUE AFUA_2G07750)-RELATED"/>
    <property type="match status" value="1"/>
</dbReference>
<dbReference type="Pfam" id="PF00702">
    <property type="entry name" value="Hydrolase"/>
    <property type="match status" value="1"/>
</dbReference>
<dbReference type="InterPro" id="IPR006439">
    <property type="entry name" value="HAD-SF_hydro_IA"/>
</dbReference>
<organism evidence="2 3">
    <name type="scientific">Rhizobium leguminosarum</name>
    <dbReference type="NCBI Taxonomy" id="384"/>
    <lineage>
        <taxon>Bacteria</taxon>
        <taxon>Pseudomonadati</taxon>
        <taxon>Pseudomonadota</taxon>
        <taxon>Alphaproteobacteria</taxon>
        <taxon>Hyphomicrobiales</taxon>
        <taxon>Rhizobiaceae</taxon>
        <taxon>Rhizobium/Agrobacterium group</taxon>
        <taxon>Rhizobium</taxon>
    </lineage>
</organism>
<dbReference type="Proteomes" id="UP000538507">
    <property type="component" value="Unassembled WGS sequence"/>
</dbReference>
<protein>
    <submittedName>
        <fullName evidence="2">Hydrolase of the HAD superfamily</fullName>
    </submittedName>
</protein>
<dbReference type="AlphaFoldDB" id="A0AAE2SY42"/>